<evidence type="ECO:0000313" key="1">
    <source>
        <dbReference type="EMBL" id="EUC44624.1"/>
    </source>
</evidence>
<proteinExistence type="predicted"/>
<dbReference type="Proteomes" id="UP000054032">
    <property type="component" value="Unassembled WGS sequence"/>
</dbReference>
<evidence type="ECO:0000313" key="2">
    <source>
        <dbReference type="Proteomes" id="UP000054032"/>
    </source>
</evidence>
<dbReference type="EMBL" id="KI964000">
    <property type="protein sequence ID" value="EUC44624.1"/>
    <property type="molecule type" value="Genomic_DNA"/>
</dbReference>
<dbReference type="AlphaFoldDB" id="W6ZAX8"/>
<name>W6ZAX8_COCMI</name>
<dbReference type="KEGG" id="bor:COCMIDRAFT_97699"/>
<protein>
    <submittedName>
        <fullName evidence="1">Uncharacterized protein</fullName>
    </submittedName>
</protein>
<sequence>MENIKIHLGQKHIWVDAQTFRAWFPKQRSEYSIQGDIWVQKLHGYFNGHFGIRKEIVQKTLERFFGTLGPYAQHGNGETRHRVRQVLRHYLDQQCLNNAYRPKDLQCLRHTFVILVQLARKYESLLLAEALSTFWDQTKSKINRHEKSEYLADWKKAAEKLEESHAVRPLSALIPQRHGRGRPAPGVKYGRRKVDFRLDAQAFANPAWAPHGIAPVGYRRDEYFAKLNRIQHQQREMKETLENVNGKLDRLIRGAY</sequence>
<dbReference type="GeneID" id="19129110"/>
<keyword evidence="2" id="KW-1185">Reference proteome</keyword>
<gene>
    <name evidence="1" type="ORF">COCMIDRAFT_97699</name>
</gene>
<accession>W6ZAX8</accession>
<dbReference type="RefSeq" id="XP_007688841.1">
    <property type="nucleotide sequence ID" value="XM_007690651.1"/>
</dbReference>
<dbReference type="HOGENOM" id="CLU_095015_0_0_1"/>
<dbReference type="eggNOG" id="ENOG502RH4F">
    <property type="taxonomic scope" value="Eukaryota"/>
</dbReference>
<reference evidence="1 2" key="1">
    <citation type="journal article" date="2013" name="PLoS Genet.">
        <title>Comparative genome structure, secondary metabolite, and effector coding capacity across Cochliobolus pathogens.</title>
        <authorList>
            <person name="Condon B.J."/>
            <person name="Leng Y."/>
            <person name="Wu D."/>
            <person name="Bushley K.E."/>
            <person name="Ohm R.A."/>
            <person name="Otillar R."/>
            <person name="Martin J."/>
            <person name="Schackwitz W."/>
            <person name="Grimwood J."/>
            <person name="MohdZainudin N."/>
            <person name="Xue C."/>
            <person name="Wang R."/>
            <person name="Manning V.A."/>
            <person name="Dhillon B."/>
            <person name="Tu Z.J."/>
            <person name="Steffenson B.J."/>
            <person name="Salamov A."/>
            <person name="Sun H."/>
            <person name="Lowry S."/>
            <person name="LaButti K."/>
            <person name="Han J."/>
            <person name="Copeland A."/>
            <person name="Lindquist E."/>
            <person name="Barry K."/>
            <person name="Schmutz J."/>
            <person name="Baker S.E."/>
            <person name="Ciuffetti L.M."/>
            <person name="Grigoriev I.V."/>
            <person name="Zhong S."/>
            <person name="Turgeon B.G."/>
        </authorList>
    </citation>
    <scope>NUCLEOTIDE SEQUENCE [LARGE SCALE GENOMIC DNA]</scope>
    <source>
        <strain evidence="1 2">ATCC 44560</strain>
    </source>
</reference>
<organism evidence="1 2">
    <name type="scientific">Bipolaris oryzae ATCC 44560</name>
    <dbReference type="NCBI Taxonomy" id="930090"/>
    <lineage>
        <taxon>Eukaryota</taxon>
        <taxon>Fungi</taxon>
        <taxon>Dikarya</taxon>
        <taxon>Ascomycota</taxon>
        <taxon>Pezizomycotina</taxon>
        <taxon>Dothideomycetes</taxon>
        <taxon>Pleosporomycetidae</taxon>
        <taxon>Pleosporales</taxon>
        <taxon>Pleosporineae</taxon>
        <taxon>Pleosporaceae</taxon>
        <taxon>Bipolaris</taxon>
    </lineage>
</organism>
<dbReference type="OrthoDB" id="3787285at2759"/>